<sequence length="78" mass="8525">MAGVGSRSSYSSLSKKLDILSVPCQCTLSLTMFAVDKSDYFLTNSSIRGVDTRNKIQLHRPIANTSCFQKGVSYTVVT</sequence>
<keyword evidence="2" id="KW-1185">Reference proteome</keyword>
<dbReference type="InParanoid" id="A0A6L2PWT5"/>
<protein>
    <submittedName>
        <fullName evidence="1">Uncharacterized protein</fullName>
    </submittedName>
</protein>
<dbReference type="AlphaFoldDB" id="A0A6L2PWT5"/>
<evidence type="ECO:0000313" key="2">
    <source>
        <dbReference type="Proteomes" id="UP000502823"/>
    </source>
</evidence>
<dbReference type="Proteomes" id="UP000502823">
    <property type="component" value="Unassembled WGS sequence"/>
</dbReference>
<reference evidence="2" key="1">
    <citation type="submission" date="2020-01" db="EMBL/GenBank/DDBJ databases">
        <title>Draft genome sequence of the Termite Coptotermes fromosanus.</title>
        <authorList>
            <person name="Itakura S."/>
            <person name="Yosikawa Y."/>
            <person name="Umezawa K."/>
        </authorList>
    </citation>
    <scope>NUCLEOTIDE SEQUENCE [LARGE SCALE GENOMIC DNA]</scope>
</reference>
<proteinExistence type="predicted"/>
<organism evidence="1 2">
    <name type="scientific">Coptotermes formosanus</name>
    <name type="common">Formosan subterranean termite</name>
    <dbReference type="NCBI Taxonomy" id="36987"/>
    <lineage>
        <taxon>Eukaryota</taxon>
        <taxon>Metazoa</taxon>
        <taxon>Ecdysozoa</taxon>
        <taxon>Arthropoda</taxon>
        <taxon>Hexapoda</taxon>
        <taxon>Insecta</taxon>
        <taxon>Pterygota</taxon>
        <taxon>Neoptera</taxon>
        <taxon>Polyneoptera</taxon>
        <taxon>Dictyoptera</taxon>
        <taxon>Blattodea</taxon>
        <taxon>Blattoidea</taxon>
        <taxon>Termitoidae</taxon>
        <taxon>Rhinotermitidae</taxon>
        <taxon>Coptotermes</taxon>
    </lineage>
</organism>
<evidence type="ECO:0000313" key="1">
    <source>
        <dbReference type="EMBL" id="GFG34945.1"/>
    </source>
</evidence>
<name>A0A6L2PWT5_COPFO</name>
<accession>A0A6L2PWT5</accession>
<comment type="caution">
    <text evidence="1">The sequence shown here is derived from an EMBL/GenBank/DDBJ whole genome shotgun (WGS) entry which is preliminary data.</text>
</comment>
<dbReference type="EMBL" id="BLKM01000511">
    <property type="protein sequence ID" value="GFG34945.1"/>
    <property type="molecule type" value="Genomic_DNA"/>
</dbReference>
<gene>
    <name evidence="1" type="ORF">Cfor_07210</name>
</gene>